<dbReference type="InterPro" id="IPR002915">
    <property type="entry name" value="DeoC/FbaB/LacD_aldolase"/>
</dbReference>
<dbReference type="PANTHER" id="PTHR39340">
    <property type="entry name" value="SULFOFRUCTOSEPHOSPHATE ALDOLASE"/>
    <property type="match status" value="1"/>
</dbReference>
<dbReference type="InterPro" id="IPR050552">
    <property type="entry name" value="LacD_aldolase"/>
</dbReference>
<dbReference type="GO" id="GO:0061595">
    <property type="term" value="F:6-deoxy-6-sulfofructose-1-phosphate aldolase activity"/>
    <property type="evidence" value="ECO:0007669"/>
    <property type="project" value="TreeGrafter"/>
</dbReference>
<organism evidence="3 4">
    <name type="scientific">Paracoccus methylarcula</name>
    <dbReference type="NCBI Taxonomy" id="72022"/>
    <lineage>
        <taxon>Bacteria</taxon>
        <taxon>Pseudomonadati</taxon>
        <taxon>Pseudomonadota</taxon>
        <taxon>Alphaproteobacteria</taxon>
        <taxon>Rhodobacterales</taxon>
        <taxon>Paracoccaceae</taxon>
        <taxon>Paracoccus</taxon>
    </lineage>
</organism>
<comment type="caution">
    <text evidence="3">The sequence shown here is derived from an EMBL/GenBank/DDBJ whole genome shotgun (WGS) entry which is preliminary data.</text>
</comment>
<protein>
    <submittedName>
        <fullName evidence="3">Tagatose-bisphosphate aldolase</fullName>
    </submittedName>
</protein>
<name>A0A3R7M840_9RHOB</name>
<evidence type="ECO:0000256" key="1">
    <source>
        <dbReference type="ARBA" id="ARBA00008679"/>
    </source>
</evidence>
<dbReference type="Gene3D" id="3.20.20.70">
    <property type="entry name" value="Aldolase class I"/>
    <property type="match status" value="1"/>
</dbReference>
<dbReference type="RefSeq" id="WP_106692384.1">
    <property type="nucleotide sequence ID" value="NZ_PXNQ02000010.1"/>
</dbReference>
<dbReference type="SUPFAM" id="SSF51569">
    <property type="entry name" value="Aldolase"/>
    <property type="match status" value="1"/>
</dbReference>
<dbReference type="OrthoDB" id="9802970at2"/>
<accession>A0A3R7M840</accession>
<keyword evidence="4" id="KW-1185">Reference proteome</keyword>
<gene>
    <name evidence="3" type="ORF">A7A09_015815</name>
</gene>
<evidence type="ECO:0000313" key="4">
    <source>
        <dbReference type="Proteomes" id="UP000238137"/>
    </source>
</evidence>
<dbReference type="PANTHER" id="PTHR39340:SF1">
    <property type="entry name" value="SULFOFRUCTOSEPHOSPHATE ALDOLASE"/>
    <property type="match status" value="1"/>
</dbReference>
<evidence type="ECO:0000256" key="2">
    <source>
        <dbReference type="ARBA" id="ARBA00023239"/>
    </source>
</evidence>
<dbReference type="AlphaFoldDB" id="A0A3R7M840"/>
<proteinExistence type="inferred from homology"/>
<keyword evidence="2" id="KW-0456">Lyase</keyword>
<dbReference type="EMBL" id="PXNQ02000010">
    <property type="protein sequence ID" value="RNF33657.1"/>
    <property type="molecule type" value="Genomic_DNA"/>
</dbReference>
<evidence type="ECO:0000313" key="3">
    <source>
        <dbReference type="EMBL" id="RNF33657.1"/>
    </source>
</evidence>
<dbReference type="Proteomes" id="UP000238137">
    <property type="component" value="Unassembled WGS sequence"/>
</dbReference>
<dbReference type="Pfam" id="PF01791">
    <property type="entry name" value="DeoC"/>
    <property type="match status" value="1"/>
</dbReference>
<dbReference type="GO" id="GO:1902777">
    <property type="term" value="P:6-sulfoquinovose(1-) catabolic process"/>
    <property type="evidence" value="ECO:0007669"/>
    <property type="project" value="TreeGrafter"/>
</dbReference>
<dbReference type="InterPro" id="IPR013785">
    <property type="entry name" value="Aldolase_TIM"/>
</dbReference>
<dbReference type="SMART" id="SM01133">
    <property type="entry name" value="DeoC"/>
    <property type="match status" value="1"/>
</dbReference>
<reference evidence="3" key="1">
    <citation type="submission" date="2018-05" db="EMBL/GenBank/DDBJ databases">
        <title>Reclassification of Methylarcula marina and Methylarcula terricola as Paracoccus methylarcula sp.nov., comb.nov. and Paracoccus terricola comb.nov.</title>
        <authorList>
            <person name="Shmareva M.N."/>
            <person name="Doronina N.V."/>
            <person name="Vasilenko O.V."/>
            <person name="Tarlachkov S.V."/>
            <person name="Trotsenko Y.A."/>
        </authorList>
    </citation>
    <scope>NUCLEOTIDE SEQUENCE [LARGE SCALE GENOMIC DNA]</scope>
    <source>
        <strain evidence="3">VKM B-2159</strain>
    </source>
</reference>
<sequence>MTSNMTTSERRGYQQICGDNGLMMVVACDQRGGMRKVLADRPETQAAIDEAALGVVKSGIVRHLANKASCVLLDAVCAVPRVVDDGILTRDTGLLIGLDASGWDTDAKGYRISRLVPGITARRVRELGGTGAKLMVYLRPDRPEANEVNIGIIRDCIADFAAEDLLLVVEILTYQLEGESDAAYREIFPGLIVESARISLELGAKVLKLPYPGTGAACAEISALCRDVPWAVLSAGVDHGTFIGQVETAMRNGASGVIAGRALWKDCISLDPGIHEDRLENIASDRLKQIQEILDRHADRR</sequence>
<comment type="similarity">
    <text evidence="1">Belongs to the aldolase LacD family.</text>
</comment>